<organism evidence="2 3">
    <name type="scientific">Schleiferia thermophila</name>
    <dbReference type="NCBI Taxonomy" id="884107"/>
    <lineage>
        <taxon>Bacteria</taxon>
        <taxon>Pseudomonadati</taxon>
        <taxon>Bacteroidota</taxon>
        <taxon>Flavobacteriia</taxon>
        <taxon>Flavobacteriales</taxon>
        <taxon>Schleiferiaceae</taxon>
        <taxon>Schleiferia</taxon>
    </lineage>
</organism>
<protein>
    <recommendedName>
        <fullName evidence="4">PEGA domain-containing protein</fullName>
    </recommendedName>
</protein>
<keyword evidence="1" id="KW-0812">Transmembrane</keyword>
<evidence type="ECO:0000313" key="2">
    <source>
        <dbReference type="EMBL" id="RCX03197.1"/>
    </source>
</evidence>
<evidence type="ECO:0000313" key="3">
    <source>
        <dbReference type="Proteomes" id="UP000253517"/>
    </source>
</evidence>
<dbReference type="AlphaFoldDB" id="A0A369A554"/>
<name>A0A369A554_9FLAO</name>
<dbReference type="RefSeq" id="WP_037358304.1">
    <property type="nucleotide sequence ID" value="NZ_BHZF01000003.1"/>
</dbReference>
<proteinExistence type="predicted"/>
<reference evidence="2 3" key="1">
    <citation type="submission" date="2018-07" db="EMBL/GenBank/DDBJ databases">
        <title>Genomic Encyclopedia of Type Strains, Phase IV (KMG-IV): sequencing the most valuable type-strain genomes for metagenomic binning, comparative biology and taxonomic classification.</title>
        <authorList>
            <person name="Goeker M."/>
        </authorList>
    </citation>
    <scope>NUCLEOTIDE SEQUENCE [LARGE SCALE GENOMIC DNA]</scope>
    <source>
        <strain evidence="2 3">DSM 21410</strain>
    </source>
</reference>
<accession>A0A369A554</accession>
<comment type="caution">
    <text evidence="2">The sequence shown here is derived from an EMBL/GenBank/DDBJ whole genome shotgun (WGS) entry which is preliminary data.</text>
</comment>
<keyword evidence="1" id="KW-1133">Transmembrane helix</keyword>
<dbReference type="Proteomes" id="UP000253517">
    <property type="component" value="Unassembled WGS sequence"/>
</dbReference>
<gene>
    <name evidence="2" type="ORF">DES35_10378</name>
</gene>
<keyword evidence="3" id="KW-1185">Reference proteome</keyword>
<evidence type="ECO:0000256" key="1">
    <source>
        <dbReference type="SAM" id="Phobius"/>
    </source>
</evidence>
<keyword evidence="1" id="KW-0472">Membrane</keyword>
<dbReference type="EMBL" id="QPJS01000003">
    <property type="protein sequence ID" value="RCX03197.1"/>
    <property type="molecule type" value="Genomic_DNA"/>
</dbReference>
<feature type="transmembrane region" description="Helical" evidence="1">
    <location>
        <begin position="180"/>
        <end position="198"/>
    </location>
</feature>
<sequence length="240" mass="28563">MKKNFLWILLIVYNLASYGVAAQVDSTVVRLYIPSQFFIVKVKDKIYENRKIIRIPQGLQRIQIYTPEFEFLDTLIYIENNPDGQIISPVFKISREFDNYINEMKTYRETNFIEVGVPLILTAFSAGYTVYYYGRANLSYDNAAYTYRKWLGANSIEKQAYLNEFQRHFEEYKYYRTMNYISLALASVSSVFTIRGIIRYYRRKTPVYRLPIIPFEEYDIRLEPLSYDLLYPGIKIIVPF</sequence>
<evidence type="ECO:0008006" key="4">
    <source>
        <dbReference type="Google" id="ProtNLM"/>
    </source>
</evidence>